<feature type="transmembrane region" description="Helical" evidence="2">
    <location>
        <begin position="7"/>
        <end position="30"/>
    </location>
</feature>
<gene>
    <name evidence="3" type="ORF">GWO12_12195</name>
</gene>
<dbReference type="EMBL" id="JAACAK010000096">
    <property type="protein sequence ID" value="NIR75853.1"/>
    <property type="molecule type" value="Genomic_DNA"/>
</dbReference>
<evidence type="ECO:0000313" key="3">
    <source>
        <dbReference type="EMBL" id="NIR75853.1"/>
    </source>
</evidence>
<reference evidence="3 4" key="1">
    <citation type="submission" date="2020-01" db="EMBL/GenBank/DDBJ databases">
        <title>Genomes assembled from Gulf of Kutch pelagic sediment metagenomes.</title>
        <authorList>
            <person name="Chandrashekar M."/>
            <person name="Mahajan M.S."/>
            <person name="Dave K.J."/>
            <person name="Vatsa P."/>
            <person name="Nathani N.M."/>
        </authorList>
    </citation>
    <scope>NUCLEOTIDE SEQUENCE [LARGE SCALE GENOMIC DNA]</scope>
    <source>
        <strain evidence="3">KS3-K002</strain>
    </source>
</reference>
<organism evidence="3 4">
    <name type="scientific">Candidatus Kutchimonas denitrificans</name>
    <dbReference type="NCBI Taxonomy" id="3056748"/>
    <lineage>
        <taxon>Bacteria</taxon>
        <taxon>Pseudomonadati</taxon>
        <taxon>Gemmatimonadota</taxon>
        <taxon>Gemmatimonadia</taxon>
        <taxon>Candidatus Palauibacterales</taxon>
        <taxon>Candidatus Palauibacteraceae</taxon>
        <taxon>Candidatus Kutchimonas</taxon>
    </lineage>
</organism>
<proteinExistence type="predicted"/>
<keyword evidence="2" id="KW-0812">Transmembrane</keyword>
<feature type="region of interest" description="Disordered" evidence="1">
    <location>
        <begin position="76"/>
        <end position="125"/>
    </location>
</feature>
<name>A0AAE4ZA42_9BACT</name>
<sequence>MFDLGGLNELVIALGALVVAVVLFLLWRMGLLTRKTLPMVLGALAAVVGLGAWRMSKREKLRKEIERKEGELRQREAKLEQAKERTEISEKQLEEGKKQLEREREEHAREMLKIDSENEQEKARVDDLATEEVFEEFRRAFGS</sequence>
<dbReference type="Proteomes" id="UP000702544">
    <property type="component" value="Unassembled WGS sequence"/>
</dbReference>
<keyword evidence="2" id="KW-0472">Membrane</keyword>
<comment type="caution">
    <text evidence="3">The sequence shown here is derived from an EMBL/GenBank/DDBJ whole genome shotgun (WGS) entry which is preliminary data.</text>
</comment>
<dbReference type="AlphaFoldDB" id="A0AAE4ZA42"/>
<evidence type="ECO:0000256" key="2">
    <source>
        <dbReference type="SAM" id="Phobius"/>
    </source>
</evidence>
<feature type="transmembrane region" description="Helical" evidence="2">
    <location>
        <begin position="36"/>
        <end position="53"/>
    </location>
</feature>
<accession>A0AAE4ZA42</accession>
<evidence type="ECO:0000313" key="4">
    <source>
        <dbReference type="Proteomes" id="UP000702544"/>
    </source>
</evidence>
<protein>
    <submittedName>
        <fullName evidence="3">Uncharacterized protein</fullName>
    </submittedName>
</protein>
<keyword evidence="2" id="KW-1133">Transmembrane helix</keyword>
<evidence type="ECO:0000256" key="1">
    <source>
        <dbReference type="SAM" id="MobiDB-lite"/>
    </source>
</evidence>